<organism evidence="1 2">
    <name type="scientific">Lactuca sativa</name>
    <name type="common">Garden lettuce</name>
    <dbReference type="NCBI Taxonomy" id="4236"/>
    <lineage>
        <taxon>Eukaryota</taxon>
        <taxon>Viridiplantae</taxon>
        <taxon>Streptophyta</taxon>
        <taxon>Embryophyta</taxon>
        <taxon>Tracheophyta</taxon>
        <taxon>Spermatophyta</taxon>
        <taxon>Magnoliopsida</taxon>
        <taxon>eudicotyledons</taxon>
        <taxon>Gunneridae</taxon>
        <taxon>Pentapetalae</taxon>
        <taxon>asterids</taxon>
        <taxon>campanulids</taxon>
        <taxon>Asterales</taxon>
        <taxon>Asteraceae</taxon>
        <taxon>Cichorioideae</taxon>
        <taxon>Cichorieae</taxon>
        <taxon>Lactucinae</taxon>
        <taxon>Lactuca</taxon>
    </lineage>
</organism>
<proteinExistence type="predicted"/>
<comment type="caution">
    <text evidence="1">The sequence shown here is derived from an EMBL/GenBank/DDBJ whole genome shotgun (WGS) entry which is preliminary data.</text>
</comment>
<protein>
    <submittedName>
        <fullName evidence="1">Uncharacterized protein</fullName>
    </submittedName>
</protein>
<dbReference type="Proteomes" id="UP000235145">
    <property type="component" value="Unassembled WGS sequence"/>
</dbReference>
<reference evidence="1 2" key="1">
    <citation type="journal article" date="2017" name="Nat. Commun.">
        <title>Genome assembly with in vitro proximity ligation data and whole-genome triplication in lettuce.</title>
        <authorList>
            <person name="Reyes-Chin-Wo S."/>
            <person name="Wang Z."/>
            <person name="Yang X."/>
            <person name="Kozik A."/>
            <person name="Arikit S."/>
            <person name="Song C."/>
            <person name="Xia L."/>
            <person name="Froenicke L."/>
            <person name="Lavelle D.O."/>
            <person name="Truco M.J."/>
            <person name="Xia R."/>
            <person name="Zhu S."/>
            <person name="Xu C."/>
            <person name="Xu H."/>
            <person name="Xu X."/>
            <person name="Cox K."/>
            <person name="Korf I."/>
            <person name="Meyers B.C."/>
            <person name="Michelmore R.W."/>
        </authorList>
    </citation>
    <scope>NUCLEOTIDE SEQUENCE [LARGE SCALE GENOMIC DNA]</scope>
    <source>
        <strain evidence="2">cv. Salinas</strain>
        <tissue evidence="1">Seedlings</tissue>
    </source>
</reference>
<evidence type="ECO:0000313" key="2">
    <source>
        <dbReference type="Proteomes" id="UP000235145"/>
    </source>
</evidence>
<sequence length="136" mass="16252">MKSVNSKKTRKLNTFYLENRQHVNLSATSIQQSSTVTNVLSSINNEKNNHMYYLQAKENRRRRKLYLDNKRLKTTNIRSSIINPSTPHVLKNMDSCNFLIKINHINLRALVFKMKMFIHIDLEEMKIRRYNFLLHT</sequence>
<evidence type="ECO:0000313" key="1">
    <source>
        <dbReference type="EMBL" id="KAJ0193891.1"/>
    </source>
</evidence>
<name>A0A9R1UUE3_LACSA</name>
<dbReference type="AlphaFoldDB" id="A0A9R1UUE3"/>
<dbReference type="EMBL" id="NBSK02000008">
    <property type="protein sequence ID" value="KAJ0193891.1"/>
    <property type="molecule type" value="Genomic_DNA"/>
</dbReference>
<accession>A0A9R1UUE3</accession>
<gene>
    <name evidence="1" type="ORF">LSAT_V11C800411500</name>
</gene>
<keyword evidence="2" id="KW-1185">Reference proteome</keyword>